<keyword evidence="8" id="KW-1185">Reference proteome</keyword>
<dbReference type="OrthoDB" id="194358at2759"/>
<feature type="repeat" description="ANK" evidence="3">
    <location>
        <begin position="269"/>
        <end position="301"/>
    </location>
</feature>
<dbReference type="EMBL" id="ABEU02000020">
    <property type="protein sequence ID" value="PNR32589.1"/>
    <property type="molecule type" value="Genomic_DNA"/>
</dbReference>
<dbReference type="EnsemblPlants" id="Pp3c20_1240V3.2">
    <property type="protein sequence ID" value="Pp3c20_1240V3.2"/>
    <property type="gene ID" value="Pp3c20_1240"/>
</dbReference>
<dbReference type="InterPro" id="IPR036770">
    <property type="entry name" value="Ankyrin_rpt-contain_sf"/>
</dbReference>
<evidence type="ECO:0000313" key="6">
    <source>
        <dbReference type="EMBL" id="PNR32589.1"/>
    </source>
</evidence>
<dbReference type="PROSITE" id="PS50297">
    <property type="entry name" value="ANK_REP_REGION"/>
    <property type="match status" value="6"/>
</dbReference>
<dbReference type="Gene3D" id="1.25.40.20">
    <property type="entry name" value="Ankyrin repeat-containing domain"/>
    <property type="match status" value="5"/>
</dbReference>
<dbReference type="KEGG" id="ppp:112273564"/>
<reference evidence="6 8" key="1">
    <citation type="journal article" date="2008" name="Science">
        <title>The Physcomitrella genome reveals evolutionary insights into the conquest of land by plants.</title>
        <authorList>
            <person name="Rensing S."/>
            <person name="Lang D."/>
            <person name="Zimmer A."/>
            <person name="Terry A."/>
            <person name="Salamov A."/>
            <person name="Shapiro H."/>
            <person name="Nishiyama T."/>
            <person name="Perroud P.-F."/>
            <person name="Lindquist E."/>
            <person name="Kamisugi Y."/>
            <person name="Tanahashi T."/>
            <person name="Sakakibara K."/>
            <person name="Fujita T."/>
            <person name="Oishi K."/>
            <person name="Shin-I T."/>
            <person name="Kuroki Y."/>
            <person name="Toyoda A."/>
            <person name="Suzuki Y."/>
            <person name="Hashimoto A."/>
            <person name="Yamaguchi K."/>
            <person name="Sugano A."/>
            <person name="Kohara Y."/>
            <person name="Fujiyama A."/>
            <person name="Anterola A."/>
            <person name="Aoki S."/>
            <person name="Ashton N."/>
            <person name="Barbazuk W.B."/>
            <person name="Barker E."/>
            <person name="Bennetzen J."/>
            <person name="Bezanilla M."/>
            <person name="Blankenship R."/>
            <person name="Cho S.H."/>
            <person name="Dutcher S."/>
            <person name="Estelle M."/>
            <person name="Fawcett J.A."/>
            <person name="Gundlach H."/>
            <person name="Hanada K."/>
            <person name="Heyl A."/>
            <person name="Hicks K.A."/>
            <person name="Hugh J."/>
            <person name="Lohr M."/>
            <person name="Mayer K."/>
            <person name="Melkozernov A."/>
            <person name="Murata T."/>
            <person name="Nelson D."/>
            <person name="Pils B."/>
            <person name="Prigge M."/>
            <person name="Reiss B."/>
            <person name="Renner T."/>
            <person name="Rombauts S."/>
            <person name="Rushton P."/>
            <person name="Sanderfoot A."/>
            <person name="Schween G."/>
            <person name="Shiu S.-H."/>
            <person name="Stueber K."/>
            <person name="Theodoulou F.L."/>
            <person name="Tu H."/>
            <person name="Van de Peer Y."/>
            <person name="Verrier P.J."/>
            <person name="Waters E."/>
            <person name="Wood A."/>
            <person name="Yang L."/>
            <person name="Cove D."/>
            <person name="Cuming A."/>
            <person name="Hasebe M."/>
            <person name="Lucas S."/>
            <person name="Mishler D.B."/>
            <person name="Reski R."/>
            <person name="Grigoriev I."/>
            <person name="Quatrano R.S."/>
            <person name="Boore J.L."/>
        </authorList>
    </citation>
    <scope>NUCLEOTIDE SEQUENCE [LARGE SCALE GENOMIC DNA]</scope>
    <source>
        <strain evidence="7 8">cv. Gransden 2004</strain>
    </source>
</reference>
<dbReference type="AlphaFoldDB" id="A0A2K1ITI0"/>
<feature type="repeat" description="ANK" evidence="3">
    <location>
        <begin position="113"/>
        <end position="145"/>
    </location>
</feature>
<protein>
    <submittedName>
        <fullName evidence="6 7">Uncharacterized protein</fullName>
    </submittedName>
</protein>
<dbReference type="Gramene" id="Pp3c20_1240V3.5">
    <property type="protein sequence ID" value="Pp3c20_1240V3.5"/>
    <property type="gene ID" value="Pp3c20_1240"/>
</dbReference>
<keyword evidence="1" id="KW-0677">Repeat</keyword>
<dbReference type="EnsemblPlants" id="Pp3c20_1240V3.1">
    <property type="protein sequence ID" value="Pp3c20_1240V3.1"/>
    <property type="gene ID" value="Pp3c20_1240"/>
</dbReference>
<dbReference type="PROSITE" id="PS50088">
    <property type="entry name" value="ANK_REPEAT"/>
    <property type="match status" value="7"/>
</dbReference>
<feature type="repeat" description="ANK" evidence="3">
    <location>
        <begin position="335"/>
        <end position="367"/>
    </location>
</feature>
<dbReference type="PANTHER" id="PTHR24166:SF48">
    <property type="entry name" value="PROTEIN VAPYRIN"/>
    <property type="match status" value="1"/>
</dbReference>
<dbReference type="STRING" id="3218.A0A2K1ITI0"/>
<feature type="region of interest" description="Disordered" evidence="5">
    <location>
        <begin position="1012"/>
        <end position="1041"/>
    </location>
</feature>
<evidence type="ECO:0000313" key="8">
    <source>
        <dbReference type="Proteomes" id="UP000006727"/>
    </source>
</evidence>
<dbReference type="InterPro" id="IPR050889">
    <property type="entry name" value="Dendritic_Spine_Reg/Scaffold"/>
</dbReference>
<evidence type="ECO:0000256" key="2">
    <source>
        <dbReference type="ARBA" id="ARBA00023043"/>
    </source>
</evidence>
<sequence length="1076" mass="116067">MEDETRMKESLHRRILGDNESCHQSLLPSTMPPLGLGSGSGLGNQNGKVNKASISPFKAAKTKTPCAESRDWGVNARDEKGRTALHFASRMISADFAHLLLDAGADIHAHDKDGYTPLHMAASYSRCDCVKLLLEHGANALSHEREGRTPRELAVKIRDDCNQPPEAVKANRGDIDLTIQLLTDAESKYSDTSVHEKGHKSSKTSYSSAPALGDIGESRSSVPNKLGKSKSLGSVALGNALTVACRGGHVDVVTFVLSSGAHVDTHDPDGATPLLAAADGGFSNCIQLLLKHGANVDAKDRVGVTALIAAAYNGHSECLKVLLSYNASVDARSHGGVTALIAAAEGRNGDCTQILLQAGAQVNARTSEGKTALVHAVSHNCVGATEVLLTGGAEINAADGDGCTALHHGARNNSVDCLGILLERGADVTRKCRRGRMPIQEAPKGSQAAKLLEESWKKLESEIAMRQMEVLNLFAEDRNDHKSNTSKRTSTRHAREKKSGRRKDPLEKTDRANQDLPNRGAIIKADDESTFVDELSSSLGSGVVVNQAPSRLMLGVEEDSGPGKSVHLYSGVIPDKIGKEASLVCSPIISSVSYNSEASTPFSAAENVFENRDEWIKVDGKRTAAVGSPPKTNVSQSETRGVTSTVSLMGPADHLLTERKISGGQSKKYIQGASKILKENDCRNAESLPWVQALSRRTHSIEDRSARPCLDASSRSDSLLERKAEDNMWEIAGENQSGTEEVLSNRVQRIELELEQARQGIRADMQKVKELERLLSAPQLGTSETNSVQVLDLTRSLEIQIRARVQAENANMDTELRIRDLEAVVSSQRKALESVQTEVAELKLQMLRREEQRKQECELQWRESIAAAMAAAAGSCRAWELHHSRESLRGWISESAETLRSEFALLLLRSGSGYKMDGYPLTPAFFKWQKKSGNERSRENSIEWKSTATAAAMAAASMIGIKSCSGCSALESHSSSLPHNVSRISLVSETLLQSGVPECTCNQHECDVTEAHEAPTDQESSKVGKGMVRSASEGSLQFADSGADQRAQDLLPFIPMAGLKTDPVTGWFSLVPSPVE</sequence>
<evidence type="ECO:0000256" key="4">
    <source>
        <dbReference type="SAM" id="Coils"/>
    </source>
</evidence>
<reference evidence="6 8" key="2">
    <citation type="journal article" date="2018" name="Plant J.">
        <title>The Physcomitrella patens chromosome-scale assembly reveals moss genome structure and evolution.</title>
        <authorList>
            <person name="Lang D."/>
            <person name="Ullrich K.K."/>
            <person name="Murat F."/>
            <person name="Fuchs J."/>
            <person name="Jenkins J."/>
            <person name="Haas F.B."/>
            <person name="Piednoel M."/>
            <person name="Gundlach H."/>
            <person name="Van Bel M."/>
            <person name="Meyberg R."/>
            <person name="Vives C."/>
            <person name="Morata J."/>
            <person name="Symeonidi A."/>
            <person name="Hiss M."/>
            <person name="Muchero W."/>
            <person name="Kamisugi Y."/>
            <person name="Saleh O."/>
            <person name="Blanc G."/>
            <person name="Decker E.L."/>
            <person name="van Gessel N."/>
            <person name="Grimwood J."/>
            <person name="Hayes R.D."/>
            <person name="Graham S.W."/>
            <person name="Gunter L.E."/>
            <person name="McDaniel S.F."/>
            <person name="Hoernstein S.N.W."/>
            <person name="Larsson A."/>
            <person name="Li F.W."/>
            <person name="Perroud P.F."/>
            <person name="Phillips J."/>
            <person name="Ranjan P."/>
            <person name="Rokshar D.S."/>
            <person name="Rothfels C.J."/>
            <person name="Schneider L."/>
            <person name="Shu S."/>
            <person name="Stevenson D.W."/>
            <person name="Thummler F."/>
            <person name="Tillich M."/>
            <person name="Villarreal Aguilar J.C."/>
            <person name="Widiez T."/>
            <person name="Wong G.K."/>
            <person name="Wymore A."/>
            <person name="Zhang Y."/>
            <person name="Zimmer A.D."/>
            <person name="Quatrano R.S."/>
            <person name="Mayer K.F.X."/>
            <person name="Goodstein D."/>
            <person name="Casacuberta J.M."/>
            <person name="Vandepoele K."/>
            <person name="Reski R."/>
            <person name="Cuming A.C."/>
            <person name="Tuskan G.A."/>
            <person name="Maumus F."/>
            <person name="Salse J."/>
            <person name="Schmutz J."/>
            <person name="Rensing S.A."/>
        </authorList>
    </citation>
    <scope>NUCLEOTIDE SEQUENCE [LARGE SCALE GENOMIC DNA]</scope>
    <source>
        <strain evidence="7 8">cv. Gransden 2004</strain>
    </source>
</reference>
<evidence type="ECO:0000256" key="3">
    <source>
        <dbReference type="PROSITE-ProRule" id="PRU00023"/>
    </source>
</evidence>
<feature type="coiled-coil region" evidence="4">
    <location>
        <begin position="740"/>
        <end position="774"/>
    </location>
</feature>
<feature type="repeat" description="ANK" evidence="3">
    <location>
        <begin position="302"/>
        <end position="334"/>
    </location>
</feature>
<dbReference type="Pfam" id="PF00023">
    <property type="entry name" value="Ank"/>
    <property type="match status" value="1"/>
</dbReference>
<dbReference type="Gramene" id="Pp3c20_1240V3.1">
    <property type="protein sequence ID" value="Pp3c20_1240V3.1"/>
    <property type="gene ID" value="Pp3c20_1240"/>
</dbReference>
<dbReference type="RefSeq" id="XP_024358262.1">
    <property type="nucleotide sequence ID" value="XM_024502494.2"/>
</dbReference>
<gene>
    <name evidence="7" type="primary">LOC112273564</name>
    <name evidence="6" type="ORF">PHYPA_024531</name>
</gene>
<feature type="region of interest" description="Disordered" evidence="5">
    <location>
        <begin position="188"/>
        <end position="224"/>
    </location>
</feature>
<dbReference type="Gramene" id="Pp3c20_1240V3.2">
    <property type="protein sequence ID" value="Pp3c20_1240V3.2"/>
    <property type="gene ID" value="Pp3c20_1240"/>
</dbReference>
<keyword evidence="4" id="KW-0175">Coiled coil</keyword>
<feature type="compositionally biased region" description="Basic and acidic residues" evidence="5">
    <location>
        <begin position="1012"/>
        <end position="1022"/>
    </location>
</feature>
<dbReference type="SUPFAM" id="SSF48403">
    <property type="entry name" value="Ankyrin repeat"/>
    <property type="match status" value="2"/>
</dbReference>
<evidence type="ECO:0000313" key="7">
    <source>
        <dbReference type="EnsemblPlants" id="Pp3c20_1240V3.1"/>
    </source>
</evidence>
<dbReference type="PaxDb" id="3218-PP1S334_81V6.1"/>
<evidence type="ECO:0000256" key="5">
    <source>
        <dbReference type="SAM" id="MobiDB-lite"/>
    </source>
</evidence>
<name>A0A2K1ITI0_PHYPA</name>
<feature type="repeat" description="ANK" evidence="3">
    <location>
        <begin position="80"/>
        <end position="112"/>
    </location>
</feature>
<accession>A0A2K1ITI0</accession>
<feature type="coiled-coil region" evidence="4">
    <location>
        <begin position="804"/>
        <end position="852"/>
    </location>
</feature>
<keyword evidence="2 3" id="KW-0040">ANK repeat</keyword>
<dbReference type="EnsemblPlants" id="Pp3c20_1240V3.5">
    <property type="protein sequence ID" value="Pp3c20_1240V3.5"/>
    <property type="gene ID" value="Pp3c20_1240"/>
</dbReference>
<organism evidence="6">
    <name type="scientific">Physcomitrium patens</name>
    <name type="common">Spreading-leaved earth moss</name>
    <name type="synonym">Physcomitrella patens</name>
    <dbReference type="NCBI Taxonomy" id="3218"/>
    <lineage>
        <taxon>Eukaryota</taxon>
        <taxon>Viridiplantae</taxon>
        <taxon>Streptophyta</taxon>
        <taxon>Embryophyta</taxon>
        <taxon>Bryophyta</taxon>
        <taxon>Bryophytina</taxon>
        <taxon>Bryopsida</taxon>
        <taxon>Funariidae</taxon>
        <taxon>Funariales</taxon>
        <taxon>Funariaceae</taxon>
        <taxon>Physcomitrium</taxon>
    </lineage>
</organism>
<feature type="repeat" description="ANK" evidence="3">
    <location>
        <begin position="368"/>
        <end position="400"/>
    </location>
</feature>
<feature type="compositionally biased region" description="Basic and acidic residues" evidence="5">
    <location>
        <begin position="502"/>
        <end position="513"/>
    </location>
</feature>
<dbReference type="InterPro" id="IPR002110">
    <property type="entry name" value="Ankyrin_rpt"/>
</dbReference>
<dbReference type="SMART" id="SM00248">
    <property type="entry name" value="ANK"/>
    <property type="match status" value="8"/>
</dbReference>
<dbReference type="PRINTS" id="PR01415">
    <property type="entry name" value="ANKYRIN"/>
</dbReference>
<reference evidence="7" key="3">
    <citation type="submission" date="2020-12" db="UniProtKB">
        <authorList>
            <consortium name="EnsemblPlants"/>
        </authorList>
    </citation>
    <scope>IDENTIFICATION</scope>
</reference>
<dbReference type="Pfam" id="PF12796">
    <property type="entry name" value="Ank_2"/>
    <property type="match status" value="3"/>
</dbReference>
<feature type="compositionally biased region" description="Basic residues" evidence="5">
    <location>
        <begin position="489"/>
        <end position="501"/>
    </location>
</feature>
<proteinExistence type="predicted"/>
<feature type="region of interest" description="Disordered" evidence="5">
    <location>
        <begin position="476"/>
        <end position="522"/>
    </location>
</feature>
<evidence type="ECO:0000256" key="1">
    <source>
        <dbReference type="ARBA" id="ARBA00022737"/>
    </source>
</evidence>
<feature type="repeat" description="ANK" evidence="3">
    <location>
        <begin position="401"/>
        <end position="433"/>
    </location>
</feature>
<dbReference type="Proteomes" id="UP000006727">
    <property type="component" value="Chromosome 20"/>
</dbReference>
<dbReference type="GeneID" id="112273564"/>
<dbReference type="PANTHER" id="PTHR24166">
    <property type="entry name" value="ROLLING PEBBLES, ISOFORM B"/>
    <property type="match status" value="1"/>
</dbReference>